<dbReference type="InterPro" id="IPR028098">
    <property type="entry name" value="Glyco_trans_4-like_N"/>
</dbReference>
<protein>
    <submittedName>
        <fullName evidence="5">Glycosyltransferase family 1 protein</fullName>
    </submittedName>
</protein>
<feature type="domain" description="Glycosyl transferase family 1" evidence="3">
    <location>
        <begin position="187"/>
        <end position="349"/>
    </location>
</feature>
<feature type="domain" description="Glycosyltransferase subfamily 4-like N-terminal" evidence="4">
    <location>
        <begin position="25"/>
        <end position="174"/>
    </location>
</feature>
<proteinExistence type="predicted"/>
<dbReference type="SUPFAM" id="SSF53756">
    <property type="entry name" value="UDP-Glycosyltransferase/glycogen phosphorylase"/>
    <property type="match status" value="1"/>
</dbReference>
<gene>
    <name evidence="5" type="ORF">EU557_04205</name>
</gene>
<dbReference type="RefSeq" id="WP_135529143.1">
    <property type="nucleotide sequence ID" value="NZ_SRKZ01000001.1"/>
</dbReference>
<dbReference type="AlphaFoldDB" id="A0A4Z0MUJ8"/>
<reference evidence="5 6" key="1">
    <citation type="submission" date="2019-04" db="EMBL/GenBank/DDBJ databases">
        <authorList>
            <person name="Feng G."/>
            <person name="Zhang J."/>
            <person name="Zhu H."/>
        </authorList>
    </citation>
    <scope>NUCLEOTIDE SEQUENCE [LARGE SCALE GENOMIC DNA]</scope>
    <source>
        <strain evidence="5 6">JCM 19491</strain>
    </source>
</reference>
<evidence type="ECO:0000313" key="6">
    <source>
        <dbReference type="Proteomes" id="UP000298284"/>
    </source>
</evidence>
<keyword evidence="2 5" id="KW-0808">Transferase</keyword>
<dbReference type="Pfam" id="PF13439">
    <property type="entry name" value="Glyco_transf_4"/>
    <property type="match status" value="1"/>
</dbReference>
<dbReference type="PANTHER" id="PTHR12526:SF510">
    <property type="entry name" value="D-INOSITOL 3-PHOSPHATE GLYCOSYLTRANSFERASE"/>
    <property type="match status" value="1"/>
</dbReference>
<evidence type="ECO:0000259" key="4">
    <source>
        <dbReference type="Pfam" id="PF13439"/>
    </source>
</evidence>
<evidence type="ECO:0000259" key="3">
    <source>
        <dbReference type="Pfam" id="PF00534"/>
    </source>
</evidence>
<dbReference type="Pfam" id="PF00534">
    <property type="entry name" value="Glycos_transf_1"/>
    <property type="match status" value="1"/>
</dbReference>
<accession>A0A4Z0MUJ8</accession>
<dbReference type="Proteomes" id="UP000298284">
    <property type="component" value="Unassembled WGS sequence"/>
</dbReference>
<sequence length="375" mass="42667">MASSPVRVTYVIAHINKALSFEWIASFLDKQKIELSFILLNTVDTELERFLRERGLPVVRVSYRGKSDLFSAIVAVKAQLKRWQSQVVHTHLFDANVVGLLAARFLGIPKRILTRHHSTYHHQYFPRAVYYDRFTNTLATHIVAITQMVKQVLIKQEQVSPSKVRLIHHGFDLAMFMQPQADQVAALRVKYAINDSYPVVGVIARQTELKGIQYIIPAFAELRKKYPKALLVLANAQGDYHAQVQALLQQYLSKDAYKQVPFENDLVSLYQLFDVYVHTPIADHSEAFGQTYVEALASGIPSVFTLSGVAPEFIRHEDNALIVPFMDSEAIYKAIERLLSDPVLCERLRVAGVSVVAEQFTLKRYLCALEQLYCE</sequence>
<dbReference type="EMBL" id="SRKZ01000001">
    <property type="protein sequence ID" value="TGD82988.1"/>
    <property type="molecule type" value="Genomic_DNA"/>
</dbReference>
<dbReference type="GO" id="GO:0016757">
    <property type="term" value="F:glycosyltransferase activity"/>
    <property type="evidence" value="ECO:0007669"/>
    <property type="project" value="UniProtKB-KW"/>
</dbReference>
<dbReference type="InterPro" id="IPR001296">
    <property type="entry name" value="Glyco_trans_1"/>
</dbReference>
<organism evidence="5 6">
    <name type="scientific">Hymenobacter wooponensis</name>
    <dbReference type="NCBI Taxonomy" id="1525360"/>
    <lineage>
        <taxon>Bacteria</taxon>
        <taxon>Pseudomonadati</taxon>
        <taxon>Bacteroidota</taxon>
        <taxon>Cytophagia</taxon>
        <taxon>Cytophagales</taxon>
        <taxon>Hymenobacteraceae</taxon>
        <taxon>Hymenobacter</taxon>
    </lineage>
</organism>
<dbReference type="Gene3D" id="3.40.50.2000">
    <property type="entry name" value="Glycogen Phosphorylase B"/>
    <property type="match status" value="2"/>
</dbReference>
<evidence type="ECO:0000256" key="2">
    <source>
        <dbReference type="ARBA" id="ARBA00022679"/>
    </source>
</evidence>
<keyword evidence="1" id="KW-0328">Glycosyltransferase</keyword>
<evidence type="ECO:0000313" key="5">
    <source>
        <dbReference type="EMBL" id="TGD82988.1"/>
    </source>
</evidence>
<dbReference type="OrthoDB" id="9805661at2"/>
<name>A0A4Z0MUJ8_9BACT</name>
<comment type="caution">
    <text evidence="5">The sequence shown here is derived from an EMBL/GenBank/DDBJ whole genome shotgun (WGS) entry which is preliminary data.</text>
</comment>
<evidence type="ECO:0000256" key="1">
    <source>
        <dbReference type="ARBA" id="ARBA00022676"/>
    </source>
</evidence>
<dbReference type="PANTHER" id="PTHR12526">
    <property type="entry name" value="GLYCOSYLTRANSFERASE"/>
    <property type="match status" value="1"/>
</dbReference>
<dbReference type="CDD" id="cd03801">
    <property type="entry name" value="GT4_PimA-like"/>
    <property type="match status" value="1"/>
</dbReference>
<keyword evidence="6" id="KW-1185">Reference proteome</keyword>